<dbReference type="EMBL" id="JBIAMX010000021">
    <property type="protein sequence ID" value="MFF0546506.1"/>
    <property type="molecule type" value="Genomic_DNA"/>
</dbReference>
<proteinExistence type="predicted"/>
<comment type="caution">
    <text evidence="2">The sequence shown here is derived from an EMBL/GenBank/DDBJ whole genome shotgun (WGS) entry which is preliminary data.</text>
</comment>
<protein>
    <recommendedName>
        <fullName evidence="4">Porin</fullName>
    </recommendedName>
</protein>
<evidence type="ECO:0000313" key="3">
    <source>
        <dbReference type="Proteomes" id="UP001601444"/>
    </source>
</evidence>
<accession>A0ABW6PVP8</accession>
<reference evidence="2 3" key="1">
    <citation type="submission" date="2024-10" db="EMBL/GenBank/DDBJ databases">
        <title>The Natural Products Discovery Center: Release of the First 8490 Sequenced Strains for Exploring Actinobacteria Biosynthetic Diversity.</title>
        <authorList>
            <person name="Kalkreuter E."/>
            <person name="Kautsar S.A."/>
            <person name="Yang D."/>
            <person name="Bader C.D."/>
            <person name="Teijaro C.N."/>
            <person name="Fluegel L."/>
            <person name="Davis C.M."/>
            <person name="Simpson J.R."/>
            <person name="Lauterbach L."/>
            <person name="Steele A.D."/>
            <person name="Gui C."/>
            <person name="Meng S."/>
            <person name="Li G."/>
            <person name="Viehrig K."/>
            <person name="Ye F."/>
            <person name="Su P."/>
            <person name="Kiefer A.F."/>
            <person name="Nichols A."/>
            <person name="Cepeda A.J."/>
            <person name="Yan W."/>
            <person name="Fan B."/>
            <person name="Jiang Y."/>
            <person name="Adhikari A."/>
            <person name="Zheng C.-J."/>
            <person name="Schuster L."/>
            <person name="Cowan T.M."/>
            <person name="Smanski M.J."/>
            <person name="Chevrette M.G."/>
            <person name="De Carvalho L.P.S."/>
            <person name="Shen B."/>
        </authorList>
    </citation>
    <scope>NUCLEOTIDE SEQUENCE [LARGE SCALE GENOMIC DNA]</scope>
    <source>
        <strain evidence="2 3">NPDC004045</strain>
    </source>
</reference>
<evidence type="ECO:0000256" key="1">
    <source>
        <dbReference type="SAM" id="SignalP"/>
    </source>
</evidence>
<sequence>MRLVMRSAATVVSMAAVAAVWCVPAAAESEFEGDHSVIDAQLCLDTGGYLDGLICVGGPYTGYITG</sequence>
<gene>
    <name evidence="2" type="ORF">ACFYTF_27085</name>
</gene>
<keyword evidence="1" id="KW-0732">Signal</keyword>
<dbReference type="RefSeq" id="WP_387702848.1">
    <property type="nucleotide sequence ID" value="NZ_JBIAMX010000021.1"/>
</dbReference>
<keyword evidence="3" id="KW-1185">Reference proteome</keyword>
<evidence type="ECO:0000313" key="2">
    <source>
        <dbReference type="EMBL" id="MFF0546506.1"/>
    </source>
</evidence>
<organism evidence="2 3">
    <name type="scientific">Nocardia thailandica</name>
    <dbReference type="NCBI Taxonomy" id="257275"/>
    <lineage>
        <taxon>Bacteria</taxon>
        <taxon>Bacillati</taxon>
        <taxon>Actinomycetota</taxon>
        <taxon>Actinomycetes</taxon>
        <taxon>Mycobacteriales</taxon>
        <taxon>Nocardiaceae</taxon>
        <taxon>Nocardia</taxon>
    </lineage>
</organism>
<name>A0ABW6PVP8_9NOCA</name>
<feature type="signal peptide" evidence="1">
    <location>
        <begin position="1"/>
        <end position="18"/>
    </location>
</feature>
<dbReference type="Proteomes" id="UP001601444">
    <property type="component" value="Unassembled WGS sequence"/>
</dbReference>
<evidence type="ECO:0008006" key="4">
    <source>
        <dbReference type="Google" id="ProtNLM"/>
    </source>
</evidence>
<feature type="chain" id="PRO_5045105091" description="Porin" evidence="1">
    <location>
        <begin position="19"/>
        <end position="66"/>
    </location>
</feature>